<protein>
    <submittedName>
        <fullName evidence="1">Uncharacterized protein</fullName>
    </submittedName>
</protein>
<organism evidence="1 2">
    <name type="scientific">Rubroshorea leprosula</name>
    <dbReference type="NCBI Taxonomy" id="152421"/>
    <lineage>
        <taxon>Eukaryota</taxon>
        <taxon>Viridiplantae</taxon>
        <taxon>Streptophyta</taxon>
        <taxon>Embryophyta</taxon>
        <taxon>Tracheophyta</taxon>
        <taxon>Spermatophyta</taxon>
        <taxon>Magnoliopsida</taxon>
        <taxon>eudicotyledons</taxon>
        <taxon>Gunneridae</taxon>
        <taxon>Pentapetalae</taxon>
        <taxon>rosids</taxon>
        <taxon>malvids</taxon>
        <taxon>Malvales</taxon>
        <taxon>Dipterocarpaceae</taxon>
        <taxon>Rubroshorea</taxon>
    </lineage>
</organism>
<evidence type="ECO:0000313" key="1">
    <source>
        <dbReference type="EMBL" id="GKV09922.1"/>
    </source>
</evidence>
<comment type="caution">
    <text evidence="1">The sequence shown here is derived from an EMBL/GenBank/DDBJ whole genome shotgun (WGS) entry which is preliminary data.</text>
</comment>
<evidence type="ECO:0000313" key="2">
    <source>
        <dbReference type="Proteomes" id="UP001054252"/>
    </source>
</evidence>
<sequence>MFGLKDSGKVQERGGMSLRCEISPVSLKPISKASTQLVPKIFSAQLPDLVRFLGAVPVHACSCGYLGGLFL</sequence>
<proteinExistence type="predicted"/>
<dbReference type="Proteomes" id="UP001054252">
    <property type="component" value="Unassembled WGS sequence"/>
</dbReference>
<accession>A0AAV5JEX8</accession>
<keyword evidence="2" id="KW-1185">Reference proteome</keyword>
<name>A0AAV5JEX8_9ROSI</name>
<reference evidence="1 2" key="1">
    <citation type="journal article" date="2021" name="Commun. Biol.">
        <title>The genome of Shorea leprosula (Dipterocarpaceae) highlights the ecological relevance of drought in aseasonal tropical rainforests.</title>
        <authorList>
            <person name="Ng K.K.S."/>
            <person name="Kobayashi M.J."/>
            <person name="Fawcett J.A."/>
            <person name="Hatakeyama M."/>
            <person name="Paape T."/>
            <person name="Ng C.H."/>
            <person name="Ang C.C."/>
            <person name="Tnah L.H."/>
            <person name="Lee C.T."/>
            <person name="Nishiyama T."/>
            <person name="Sese J."/>
            <person name="O'Brien M.J."/>
            <person name="Copetti D."/>
            <person name="Mohd Noor M.I."/>
            <person name="Ong R.C."/>
            <person name="Putra M."/>
            <person name="Sireger I.Z."/>
            <person name="Indrioko S."/>
            <person name="Kosugi Y."/>
            <person name="Izuno A."/>
            <person name="Isagi Y."/>
            <person name="Lee S.L."/>
            <person name="Shimizu K.K."/>
        </authorList>
    </citation>
    <scope>NUCLEOTIDE SEQUENCE [LARGE SCALE GENOMIC DNA]</scope>
    <source>
        <strain evidence="1">214</strain>
    </source>
</reference>
<gene>
    <name evidence="1" type="ORF">SLEP1_g21355</name>
</gene>
<dbReference type="EMBL" id="BPVZ01000031">
    <property type="protein sequence ID" value="GKV09922.1"/>
    <property type="molecule type" value="Genomic_DNA"/>
</dbReference>
<dbReference type="AlphaFoldDB" id="A0AAV5JEX8"/>